<dbReference type="InterPro" id="IPR014917">
    <property type="entry name" value="DUF1800"/>
</dbReference>
<proteinExistence type="predicted"/>
<sequence length="461" mass="51010">MFDPVLAEIRFGTGLSPSQKGPADTGEMLDRLTGPDRAADRWPLPKFEADAVPQLREYYQMRRVTKKGGNSPEVEAANKAYKQLKRQVREAGARQIAMQVLRGALTEDGLRERLTWFWNDHFTVVGRGLTGRSYITGFAEEAIRPHLTGRFADMLWAAASHPLMLQYLDQHRSIGPNSNVAKKSGRPYGINENLAREMLELHTLGVNGTYSQADVTALARLLTGMTVVELRFKVDPKYAEPGIQTILGQAYGGPPRDREADLRVFIEDLASHPQTLRHIAWKLAVHFISDTPDPGLVEHISAALIGSGGELLEGYRAMLNHPAAWAAELENVKPPFDFVVSATRALDVHPAMLERMNAKSLDTIFYAPLRLMGQGWMTPLGPDGWPEADSRWVTPQGLAGRIQWAMTAPQALTTRLPDPRVLVETALGVQAPQSLRFAAEAAETDWEGVGIILSSPAFQRR</sequence>
<comment type="caution">
    <text evidence="1">The sequence shown here is derived from an EMBL/GenBank/DDBJ whole genome shotgun (WGS) entry which is preliminary data.</text>
</comment>
<dbReference type="AlphaFoldDB" id="A0A2T0X0P0"/>
<gene>
    <name evidence="1" type="ORF">CLV74_102380</name>
</gene>
<evidence type="ECO:0000313" key="1">
    <source>
        <dbReference type="EMBL" id="PRY92465.1"/>
    </source>
</evidence>
<organism evidence="1 2">
    <name type="scientific">Donghicola tyrosinivorans</name>
    <dbReference type="NCBI Taxonomy" id="1652492"/>
    <lineage>
        <taxon>Bacteria</taxon>
        <taxon>Pseudomonadati</taxon>
        <taxon>Pseudomonadota</taxon>
        <taxon>Alphaproteobacteria</taxon>
        <taxon>Rhodobacterales</taxon>
        <taxon>Roseobacteraceae</taxon>
        <taxon>Donghicola</taxon>
    </lineage>
</organism>
<protein>
    <submittedName>
        <fullName evidence="1">Uncharacterized protein (DUF1800 family)</fullName>
    </submittedName>
</protein>
<reference evidence="1 2" key="1">
    <citation type="submission" date="2018-03" db="EMBL/GenBank/DDBJ databases">
        <title>Genomic Encyclopedia of Archaeal and Bacterial Type Strains, Phase II (KMG-II): from individual species to whole genera.</title>
        <authorList>
            <person name="Goeker M."/>
        </authorList>
    </citation>
    <scope>NUCLEOTIDE SEQUENCE [LARGE SCALE GENOMIC DNA]</scope>
    <source>
        <strain evidence="1 2">DSM 100212</strain>
    </source>
</reference>
<dbReference type="RefSeq" id="WP_106262979.1">
    <property type="nucleotide sequence ID" value="NZ_PVTQ01000002.1"/>
</dbReference>
<accession>A0A2T0X0P0</accession>
<dbReference type="Proteomes" id="UP000238392">
    <property type="component" value="Unassembled WGS sequence"/>
</dbReference>
<keyword evidence="2" id="KW-1185">Reference proteome</keyword>
<evidence type="ECO:0000313" key="2">
    <source>
        <dbReference type="Proteomes" id="UP000238392"/>
    </source>
</evidence>
<name>A0A2T0X0P0_9RHOB</name>
<dbReference type="OrthoDB" id="9772295at2"/>
<dbReference type="EMBL" id="PVTQ01000002">
    <property type="protein sequence ID" value="PRY92465.1"/>
    <property type="molecule type" value="Genomic_DNA"/>
</dbReference>
<dbReference type="Pfam" id="PF08811">
    <property type="entry name" value="DUF1800"/>
    <property type="match status" value="1"/>
</dbReference>